<evidence type="ECO:0000256" key="1">
    <source>
        <dbReference type="ARBA" id="ARBA00022491"/>
    </source>
</evidence>
<proteinExistence type="predicted"/>
<dbReference type="PANTHER" id="PTHR47506">
    <property type="entry name" value="TRANSCRIPTIONAL REGULATORY PROTEIN"/>
    <property type="match status" value="1"/>
</dbReference>
<dbReference type="EMBL" id="QLTK01000047">
    <property type="protein sequence ID" value="RAS17339.1"/>
    <property type="molecule type" value="Genomic_DNA"/>
</dbReference>
<evidence type="ECO:0000256" key="3">
    <source>
        <dbReference type="ARBA" id="ARBA00023125"/>
    </source>
</evidence>
<name>A0A329B7L5_9BURK</name>
<dbReference type="OrthoDB" id="270177at2"/>
<dbReference type="InterPro" id="IPR009057">
    <property type="entry name" value="Homeodomain-like_sf"/>
</dbReference>
<dbReference type="Pfam" id="PF16925">
    <property type="entry name" value="TetR_C_13"/>
    <property type="match status" value="1"/>
</dbReference>
<keyword evidence="2" id="KW-0805">Transcription regulation</keyword>
<evidence type="ECO:0000256" key="5">
    <source>
        <dbReference type="PROSITE-ProRule" id="PRU00335"/>
    </source>
</evidence>
<dbReference type="Gene3D" id="1.10.357.10">
    <property type="entry name" value="Tetracycline Repressor, domain 2"/>
    <property type="match status" value="1"/>
</dbReference>
<dbReference type="InterPro" id="IPR001647">
    <property type="entry name" value="HTH_TetR"/>
</dbReference>
<dbReference type="SUPFAM" id="SSF46689">
    <property type="entry name" value="Homeodomain-like"/>
    <property type="match status" value="1"/>
</dbReference>
<evidence type="ECO:0000313" key="8">
    <source>
        <dbReference type="Proteomes" id="UP000248918"/>
    </source>
</evidence>
<evidence type="ECO:0000256" key="4">
    <source>
        <dbReference type="ARBA" id="ARBA00023163"/>
    </source>
</evidence>
<dbReference type="GO" id="GO:0003677">
    <property type="term" value="F:DNA binding"/>
    <property type="evidence" value="ECO:0007669"/>
    <property type="project" value="UniProtKB-UniRule"/>
</dbReference>
<dbReference type="RefSeq" id="WP_111935754.1">
    <property type="nucleotide sequence ID" value="NZ_CADFFP010000045.1"/>
</dbReference>
<dbReference type="PROSITE" id="PS50977">
    <property type="entry name" value="HTH_TETR_2"/>
    <property type="match status" value="1"/>
</dbReference>
<gene>
    <name evidence="7" type="ORF">BX591_14711</name>
</gene>
<dbReference type="PROSITE" id="PS01081">
    <property type="entry name" value="HTH_TETR_1"/>
    <property type="match status" value="1"/>
</dbReference>
<dbReference type="Proteomes" id="UP000248918">
    <property type="component" value="Unassembled WGS sequence"/>
</dbReference>
<dbReference type="Pfam" id="PF00440">
    <property type="entry name" value="TetR_N"/>
    <property type="match status" value="1"/>
</dbReference>
<keyword evidence="4" id="KW-0804">Transcription</keyword>
<keyword evidence="1" id="KW-0678">Repressor</keyword>
<evidence type="ECO:0000313" key="7">
    <source>
        <dbReference type="EMBL" id="RAS17339.1"/>
    </source>
</evidence>
<comment type="caution">
    <text evidence="7">The sequence shown here is derived from an EMBL/GenBank/DDBJ whole genome shotgun (WGS) entry which is preliminary data.</text>
</comment>
<dbReference type="InterPro" id="IPR036271">
    <property type="entry name" value="Tet_transcr_reg_TetR-rel_C_sf"/>
</dbReference>
<organism evidence="7 8">
    <name type="scientific">Paraburkholderia bryophila</name>
    <dbReference type="NCBI Taxonomy" id="420952"/>
    <lineage>
        <taxon>Bacteria</taxon>
        <taxon>Pseudomonadati</taxon>
        <taxon>Pseudomonadota</taxon>
        <taxon>Betaproteobacteria</taxon>
        <taxon>Burkholderiales</taxon>
        <taxon>Burkholderiaceae</taxon>
        <taxon>Paraburkholderia</taxon>
    </lineage>
</organism>
<feature type="domain" description="HTH tetR-type" evidence="6">
    <location>
        <begin position="1"/>
        <end position="58"/>
    </location>
</feature>
<dbReference type="SUPFAM" id="SSF48498">
    <property type="entry name" value="Tetracyclin repressor-like, C-terminal domain"/>
    <property type="match status" value="1"/>
</dbReference>
<reference evidence="7 8" key="1">
    <citation type="submission" date="2018-06" db="EMBL/GenBank/DDBJ databases">
        <title>Genomic Encyclopedia of Type Strains, Phase III (KMG-III): the genomes of soil and plant-associated and newly described type strains.</title>
        <authorList>
            <person name="Whitman W."/>
        </authorList>
    </citation>
    <scope>NUCLEOTIDE SEQUENCE [LARGE SCALE GENOMIC DNA]</scope>
    <source>
        <strain evidence="7 8">LMG 23644</strain>
    </source>
</reference>
<dbReference type="AlphaFoldDB" id="A0A329B7L5"/>
<dbReference type="InterPro" id="IPR011075">
    <property type="entry name" value="TetR_C"/>
</dbReference>
<evidence type="ECO:0000256" key="2">
    <source>
        <dbReference type="ARBA" id="ARBA00023015"/>
    </source>
</evidence>
<dbReference type="Gene3D" id="1.10.10.60">
    <property type="entry name" value="Homeodomain-like"/>
    <property type="match status" value="1"/>
</dbReference>
<dbReference type="InterPro" id="IPR023772">
    <property type="entry name" value="DNA-bd_HTH_TetR-type_CS"/>
</dbReference>
<keyword evidence="3 5" id="KW-0238">DNA-binding</keyword>
<sequence>MDMALDGAIRIFRERGFHATSLGELGVAMDLTAGSIYKAFADKRAVFLAALDRYVEMRRASLQRSISAAASGRDQVLAILHFYAESSHGVEGERGCLVVGSATDLATFDSEVATRITSALKRTEKLFGDSIRLGHKDGSIPSTVEVASTARVLLSVTQGFRIVGKAGRTRAQMMAAADQAMRLID</sequence>
<dbReference type="PANTHER" id="PTHR47506:SF10">
    <property type="entry name" value="TRANSCRIPTIONAL REGULATORY PROTEIN"/>
    <property type="match status" value="1"/>
</dbReference>
<protein>
    <submittedName>
        <fullName evidence="7">TetR family transcriptional regulator</fullName>
    </submittedName>
</protein>
<feature type="DNA-binding region" description="H-T-H motif" evidence="5">
    <location>
        <begin position="21"/>
        <end position="40"/>
    </location>
</feature>
<evidence type="ECO:0000259" key="6">
    <source>
        <dbReference type="PROSITE" id="PS50977"/>
    </source>
</evidence>
<accession>A0A329B7L5</accession>